<reference evidence="6 7" key="1">
    <citation type="submission" date="2013-04" db="EMBL/GenBank/DDBJ databases">
        <title>The Genome Sequence of Sutterella wadsworthensis HGA0223.</title>
        <authorList>
            <consortium name="The Broad Institute Genomics Platform"/>
            <person name="Earl A."/>
            <person name="Ward D."/>
            <person name="Feldgarden M."/>
            <person name="Gevers D."/>
            <person name="Schmidt T.M."/>
            <person name="Dover J."/>
            <person name="Dai D."/>
            <person name="Walker B."/>
            <person name="Young S."/>
            <person name="Zeng Q."/>
            <person name="Gargeya S."/>
            <person name="Fitzgerald M."/>
            <person name="Haas B."/>
            <person name="Abouelleil A."/>
            <person name="Allen A.W."/>
            <person name="Alvarado L."/>
            <person name="Arachchi H.M."/>
            <person name="Berlin A.M."/>
            <person name="Chapman S.B."/>
            <person name="Gainer-Dewar J."/>
            <person name="Goldberg J."/>
            <person name="Griggs A."/>
            <person name="Gujja S."/>
            <person name="Hansen M."/>
            <person name="Howarth C."/>
            <person name="Imamovic A."/>
            <person name="Ireland A."/>
            <person name="Larimer J."/>
            <person name="McCowan C."/>
            <person name="Murphy C."/>
            <person name="Pearson M."/>
            <person name="Poon T.W."/>
            <person name="Priest M."/>
            <person name="Roberts A."/>
            <person name="Saif S."/>
            <person name="Shea T."/>
            <person name="Sisk P."/>
            <person name="Sykes S."/>
            <person name="Wortman J."/>
            <person name="Nusbaum C."/>
            <person name="Birren B."/>
        </authorList>
    </citation>
    <scope>NUCLEOTIDE SEQUENCE [LARGE SCALE GENOMIC DNA]</scope>
    <source>
        <strain evidence="6 7">HGA0223</strain>
    </source>
</reference>
<dbReference type="HOGENOM" id="CLU_054493_0_0_4"/>
<comment type="caution">
    <text evidence="6">The sequence shown here is derived from an EMBL/GenBank/DDBJ whole genome shotgun (WGS) entry which is preliminary data.</text>
</comment>
<dbReference type="GO" id="GO:0042026">
    <property type="term" value="P:protein refolding"/>
    <property type="evidence" value="ECO:0007669"/>
    <property type="project" value="TreeGrafter"/>
</dbReference>
<dbReference type="SUPFAM" id="SSF64397">
    <property type="entry name" value="Hsp33 domain"/>
    <property type="match status" value="1"/>
</dbReference>
<dbReference type="GeneID" id="64060499"/>
<name>S3BE03_9BURK</name>
<keyword evidence="4" id="KW-0143">Chaperone</keyword>
<evidence type="ECO:0008006" key="8">
    <source>
        <dbReference type="Google" id="ProtNLM"/>
    </source>
</evidence>
<dbReference type="EMBL" id="ATCF01000022">
    <property type="protein sequence ID" value="EPD98641.1"/>
    <property type="molecule type" value="Genomic_DNA"/>
</dbReference>
<dbReference type="PANTHER" id="PTHR30111:SF1">
    <property type="entry name" value="33 KDA CHAPERONIN"/>
    <property type="match status" value="1"/>
</dbReference>
<dbReference type="eggNOG" id="COG1281">
    <property type="taxonomic scope" value="Bacteria"/>
</dbReference>
<keyword evidence="5" id="KW-0676">Redox-active center</keyword>
<keyword evidence="3" id="KW-1015">Disulfide bond</keyword>
<sequence>MDALQKLLFPRANVRGETVVLGDALEQAVVNQNLPVAARRLAGEMAAAALLTAGALQFDGTVALQIEGDGPVRRALAEVRPGYAFRVMVELAAGTDPAKLDPNAKLKDLVNVSGRGRCAFILDRAHRPADEAPYQGVVALEGDTLAQALENYFRHSEQVDTKLVLAADDKTAGGVFLQKMPAEGGKLPADYDPEGWQRLTMFAGTVKSAELLTLSPEDINRRLFWEESPLVTHEAAPHFACTCSKARFDDLVRSLGREEVDAIIREKGALDVACRFCGAKAHYDAIDAAALFTPGVQTQKA</sequence>
<evidence type="ECO:0000256" key="3">
    <source>
        <dbReference type="ARBA" id="ARBA00023157"/>
    </source>
</evidence>
<dbReference type="Gene3D" id="3.55.30.10">
    <property type="entry name" value="Hsp33 domain"/>
    <property type="match status" value="1"/>
</dbReference>
<gene>
    <name evidence="6" type="ORF">HMPREF1476_01680</name>
</gene>
<dbReference type="AlphaFoldDB" id="S3BE03"/>
<organism evidence="6 7">
    <name type="scientific">Sutterella wadsworthensis HGA0223</name>
    <dbReference type="NCBI Taxonomy" id="1203554"/>
    <lineage>
        <taxon>Bacteria</taxon>
        <taxon>Pseudomonadati</taxon>
        <taxon>Pseudomonadota</taxon>
        <taxon>Betaproteobacteria</taxon>
        <taxon>Burkholderiales</taxon>
        <taxon>Sutterellaceae</taxon>
        <taxon>Sutterella</taxon>
    </lineage>
</organism>
<dbReference type="GO" id="GO:0005737">
    <property type="term" value="C:cytoplasm"/>
    <property type="evidence" value="ECO:0007669"/>
    <property type="project" value="InterPro"/>
</dbReference>
<evidence type="ECO:0000256" key="2">
    <source>
        <dbReference type="ARBA" id="ARBA00022833"/>
    </source>
</evidence>
<dbReference type="GO" id="GO:0044183">
    <property type="term" value="F:protein folding chaperone"/>
    <property type="evidence" value="ECO:0007669"/>
    <property type="project" value="TreeGrafter"/>
</dbReference>
<dbReference type="InterPro" id="IPR016153">
    <property type="entry name" value="Heat_shock_Hsp33_N"/>
</dbReference>
<dbReference type="PATRIC" id="fig|1203554.3.peg.1763"/>
<evidence type="ECO:0000313" key="7">
    <source>
        <dbReference type="Proteomes" id="UP000014400"/>
    </source>
</evidence>
<dbReference type="SUPFAM" id="SSF118352">
    <property type="entry name" value="HSP33 redox switch-like"/>
    <property type="match status" value="1"/>
</dbReference>
<keyword evidence="2" id="KW-0862">Zinc</keyword>
<dbReference type="InterPro" id="IPR023212">
    <property type="entry name" value="Hsp33_helix_hairpin_bin_dom_sf"/>
</dbReference>
<dbReference type="PIRSF" id="PIRSF005261">
    <property type="entry name" value="Heat_shock_Hsp33"/>
    <property type="match status" value="1"/>
</dbReference>
<keyword evidence="1" id="KW-0963">Cytoplasm</keyword>
<dbReference type="GO" id="GO:0051082">
    <property type="term" value="F:unfolded protein binding"/>
    <property type="evidence" value="ECO:0007669"/>
    <property type="project" value="InterPro"/>
</dbReference>
<proteinExistence type="predicted"/>
<evidence type="ECO:0000313" key="6">
    <source>
        <dbReference type="EMBL" id="EPD98641.1"/>
    </source>
</evidence>
<dbReference type="Proteomes" id="UP000014400">
    <property type="component" value="Unassembled WGS sequence"/>
</dbReference>
<dbReference type="Gene3D" id="3.90.1280.10">
    <property type="entry name" value="HSP33 redox switch-like"/>
    <property type="match status" value="1"/>
</dbReference>
<dbReference type="RefSeq" id="WP_016474861.1">
    <property type="nucleotide sequence ID" value="NZ_KE150480.1"/>
</dbReference>
<dbReference type="CDD" id="cd00498">
    <property type="entry name" value="Hsp33"/>
    <property type="match status" value="1"/>
</dbReference>
<dbReference type="STRING" id="1203554.HMPREF1476_01680"/>
<evidence type="ECO:0000256" key="1">
    <source>
        <dbReference type="ARBA" id="ARBA00022490"/>
    </source>
</evidence>
<dbReference type="Gene3D" id="1.10.287.480">
    <property type="entry name" value="helix hairpin bin"/>
    <property type="match status" value="1"/>
</dbReference>
<accession>S3BE03</accession>
<dbReference type="InterPro" id="IPR000397">
    <property type="entry name" value="Heat_shock_Hsp33"/>
</dbReference>
<dbReference type="PANTHER" id="PTHR30111">
    <property type="entry name" value="33 KDA CHAPERONIN"/>
    <property type="match status" value="1"/>
</dbReference>
<evidence type="ECO:0000256" key="5">
    <source>
        <dbReference type="ARBA" id="ARBA00023284"/>
    </source>
</evidence>
<dbReference type="InterPro" id="IPR016154">
    <property type="entry name" value="Heat_shock_Hsp33_C"/>
</dbReference>
<evidence type="ECO:0000256" key="4">
    <source>
        <dbReference type="ARBA" id="ARBA00023186"/>
    </source>
</evidence>
<dbReference type="Pfam" id="PF01430">
    <property type="entry name" value="HSP33"/>
    <property type="match status" value="1"/>
</dbReference>
<protein>
    <recommendedName>
        <fullName evidence="8">33 kDa chaperonin</fullName>
    </recommendedName>
</protein>
<keyword evidence="7" id="KW-1185">Reference proteome</keyword>